<proteinExistence type="predicted"/>
<dbReference type="AlphaFoldDB" id="A0A139AGJ7"/>
<keyword evidence="1" id="KW-1133">Transmembrane helix</keyword>
<organism evidence="2 3">
    <name type="scientific">Gonapodya prolifera (strain JEL478)</name>
    <name type="common">Monoblepharis prolifera</name>
    <dbReference type="NCBI Taxonomy" id="1344416"/>
    <lineage>
        <taxon>Eukaryota</taxon>
        <taxon>Fungi</taxon>
        <taxon>Fungi incertae sedis</taxon>
        <taxon>Chytridiomycota</taxon>
        <taxon>Chytridiomycota incertae sedis</taxon>
        <taxon>Monoblepharidomycetes</taxon>
        <taxon>Monoblepharidales</taxon>
        <taxon>Gonapodyaceae</taxon>
        <taxon>Gonapodya</taxon>
    </lineage>
</organism>
<evidence type="ECO:0000313" key="3">
    <source>
        <dbReference type="Proteomes" id="UP000070544"/>
    </source>
</evidence>
<keyword evidence="1" id="KW-0472">Membrane</keyword>
<keyword evidence="3" id="KW-1185">Reference proteome</keyword>
<reference evidence="2 3" key="1">
    <citation type="journal article" date="2015" name="Genome Biol. Evol.">
        <title>Phylogenomic analyses indicate that early fungi evolved digesting cell walls of algal ancestors of land plants.</title>
        <authorList>
            <person name="Chang Y."/>
            <person name="Wang S."/>
            <person name="Sekimoto S."/>
            <person name="Aerts A.L."/>
            <person name="Choi C."/>
            <person name="Clum A."/>
            <person name="LaButti K.M."/>
            <person name="Lindquist E.A."/>
            <person name="Yee Ngan C."/>
            <person name="Ohm R.A."/>
            <person name="Salamov A.A."/>
            <person name="Grigoriev I.V."/>
            <person name="Spatafora J.W."/>
            <person name="Berbee M.L."/>
        </authorList>
    </citation>
    <scope>NUCLEOTIDE SEQUENCE [LARGE SCALE GENOMIC DNA]</scope>
    <source>
        <strain evidence="2 3">JEL478</strain>
    </source>
</reference>
<sequence length="383" mass="41602">MALRKMQERFFIMEDVTLPICLGASALSVLIPSHVPERQRIQRRLPFEPKTPLPARRKIIPAVQIHYLRVVACTLALASLVALAVADMPVQTWWWHEFVNCVSSSGAKSAEVWIWQNRPSDIQTNWPDYKYKVADLGTSGTYWWENAETCYTDDAGSLNCVKIISGATPESSGEPTQLDAAVWSSITQILTFSVLGPIGYTKSSSKYSNIIGSGYTCHALYWTNDSPHIQPVISSGGGQWYDADDSNCGSTIANSIPLLNGGSAQFGGSWAMPYRGRQVNDCNTCPGDSSSNCYVIMTPQNIQVTLYKGPFARGPGDLQTTTNGNHQGYFALNQCAAGTGCQGSAVLRGLEALSSFLDMIPGIGPEMKALALGFNLMALVCFT</sequence>
<gene>
    <name evidence="2" type="ORF">M427DRAFT_44123</name>
</gene>
<evidence type="ECO:0000313" key="2">
    <source>
        <dbReference type="EMBL" id="KXS15952.1"/>
    </source>
</evidence>
<dbReference type="Proteomes" id="UP000070544">
    <property type="component" value="Unassembled WGS sequence"/>
</dbReference>
<accession>A0A139AGJ7</accession>
<keyword evidence="1" id="KW-0812">Transmembrane</keyword>
<protein>
    <submittedName>
        <fullName evidence="2">Uncharacterized protein</fullName>
    </submittedName>
</protein>
<evidence type="ECO:0000256" key="1">
    <source>
        <dbReference type="SAM" id="Phobius"/>
    </source>
</evidence>
<dbReference type="EMBL" id="KQ965758">
    <property type="protein sequence ID" value="KXS15952.1"/>
    <property type="molecule type" value="Genomic_DNA"/>
</dbReference>
<name>A0A139AGJ7_GONPJ</name>
<feature type="transmembrane region" description="Helical" evidence="1">
    <location>
        <begin position="66"/>
        <end position="86"/>
    </location>
</feature>